<organism evidence="2 3">
    <name type="scientific">Microbotryum saponariae</name>
    <dbReference type="NCBI Taxonomy" id="289078"/>
    <lineage>
        <taxon>Eukaryota</taxon>
        <taxon>Fungi</taxon>
        <taxon>Dikarya</taxon>
        <taxon>Basidiomycota</taxon>
        <taxon>Pucciniomycotina</taxon>
        <taxon>Microbotryomycetes</taxon>
        <taxon>Microbotryales</taxon>
        <taxon>Microbotryaceae</taxon>
        <taxon>Microbotryum</taxon>
    </lineage>
</organism>
<evidence type="ECO:0000256" key="1">
    <source>
        <dbReference type="SAM" id="MobiDB-lite"/>
    </source>
</evidence>
<feature type="region of interest" description="Disordered" evidence="1">
    <location>
        <begin position="669"/>
        <end position="708"/>
    </location>
</feature>
<dbReference type="EMBL" id="FMWP01000091">
    <property type="protein sequence ID" value="SCZ96792.1"/>
    <property type="molecule type" value="Genomic_DNA"/>
</dbReference>
<evidence type="ECO:0000313" key="2">
    <source>
        <dbReference type="EMBL" id="SCZ96792.1"/>
    </source>
</evidence>
<proteinExistence type="predicted"/>
<protein>
    <submittedName>
        <fullName evidence="2">BZ3500_MvSof-1268-A1-R1_Chr4-1g06725 protein</fullName>
    </submittedName>
</protein>
<feature type="compositionally biased region" description="Basic and acidic residues" evidence="1">
    <location>
        <begin position="762"/>
        <end position="774"/>
    </location>
</feature>
<name>A0A2X0LM83_9BASI</name>
<feature type="compositionally biased region" description="Basic and acidic residues" evidence="1">
    <location>
        <begin position="636"/>
        <end position="646"/>
    </location>
</feature>
<reference evidence="3" key="1">
    <citation type="submission" date="2016-10" db="EMBL/GenBank/DDBJ databases">
        <authorList>
            <person name="Jeantristanb JTB J.-T."/>
            <person name="Ricardo R."/>
        </authorList>
    </citation>
    <scope>NUCLEOTIDE SEQUENCE [LARGE SCALE GENOMIC DNA]</scope>
</reference>
<feature type="compositionally biased region" description="Basic and acidic residues" evidence="1">
    <location>
        <begin position="564"/>
        <end position="587"/>
    </location>
</feature>
<dbReference type="OrthoDB" id="10325726at2759"/>
<feature type="region of interest" description="Disordered" evidence="1">
    <location>
        <begin position="727"/>
        <end position="776"/>
    </location>
</feature>
<dbReference type="Proteomes" id="UP000249723">
    <property type="component" value="Unassembled WGS sequence"/>
</dbReference>
<dbReference type="AlphaFoldDB" id="A0A2X0LM83"/>
<dbReference type="STRING" id="289078.A0A2X0LM83"/>
<feature type="region of interest" description="Disordered" evidence="1">
    <location>
        <begin position="431"/>
        <end position="646"/>
    </location>
</feature>
<feature type="compositionally biased region" description="Basic and acidic residues" evidence="1">
    <location>
        <begin position="438"/>
        <end position="449"/>
    </location>
</feature>
<sequence length="867" mass="95681">MSRSKGSATELLQAIVDDVGDADDLKGVTASLRSAVRDLLRHNASSLPQAAAFFSSPEGAIVLLVARPASTLRFFAALLNHTNTQIWKCLDPNGVHGRRFVEDKVALGQAWDLVMESILLGLKAFLDPTEARAKPLTARDEDLLGMICYASLARLLTTDHVFSAVKRRILDIFEDSTHLCMENKNRLIRPELLGPKRLAGLISVAEDHGVTSRALELAFRLRSHLARAPSSAGVSTSSWEAALFPSGVFGPEESQKLRGMFHRLKAREWDEGSLSLLQELSALASNNFKLVFAVTFHVNGRAFLCTDVEKPTEDYQDFVGFNRRSISANVLSYLADDDGAQRTIEAPLSGIKSVELFDFSEDYMTCRIILSHSPTLESTPLELPHNEADPSLVLGIRLSDAQRLQQVLMMRKTPYNTRAAEQADVMELDTAHAKRRKAAEEPPRTDEPSLHPIKYSASSLRGQSGIPTSSPDLYTPQRNRAGPKRVPRKASELGAGTKANRQTVGKAADSDTSSDLPMVARPKTPSPWRDVAPPKQTRHSQPPQPAPKRKSSSRQKMPWDDDTPGEKTRNAPPEHRNESALSAHEDWDMGGIEPNFDPGPRLERQGTEVEDDREVFQEVTSHGALKVDQPAPRWTDQSREEAPSLEEKELIRHAQSPIAINEPVHNIPFKKNLRMPPSLLTSSKAPSPTRVPRPDPIAASPLDGPGRSPLAPLAFAFRHHNSASLTSGIKAHSKIQTRGRTPAGFGQTPPAKRARLETGSAPREHPEAMQRDEQQSEDVLVDLARIVLRKHQLRTNEQTSSLSRSRPAITAAARHAAREMQEMTVSIASAAHQLSRGSAHRFRDFDSQTRSIRSKALRAVEMIKKRA</sequence>
<evidence type="ECO:0000313" key="3">
    <source>
        <dbReference type="Proteomes" id="UP000249723"/>
    </source>
</evidence>
<keyword evidence="3" id="KW-1185">Reference proteome</keyword>
<accession>A0A2X0LM83</accession>
<feature type="compositionally biased region" description="Polar residues" evidence="1">
    <location>
        <begin position="456"/>
        <end position="478"/>
    </location>
</feature>
<gene>
    <name evidence="2" type="ORF">BZ3500_MVSOF-1268-A1-R1_CHR4-1G06725</name>
</gene>